<dbReference type="AlphaFoldDB" id="G3AU32"/>
<dbReference type="PROSITE" id="PS51391">
    <property type="entry name" value="CID"/>
    <property type="match status" value="1"/>
</dbReference>
<evidence type="ECO:0000313" key="4">
    <source>
        <dbReference type="Proteomes" id="UP000000709"/>
    </source>
</evidence>
<dbReference type="InterPro" id="IPR054127">
    <property type="entry name" value="Pcf11_C"/>
</dbReference>
<protein>
    <recommendedName>
        <fullName evidence="2">CID domain-containing protein</fullName>
    </recommendedName>
</protein>
<sequence>MSDILESYQQTLSELTFNSRPIIETLTTIAKENPTVADGIIDLITQRIRRAIPQHKLFALYLLDSICKTVGNPYNILVGYDVYNLFIDVWKVVDEATRTRLVALFETWKISKVRGGGESLFPRDQLDKVEGFLKKVGKLTSAPTQSQSQKSQSGPVLSNSKLISDINQLIPIFEAKLKRTNDSKLNDKFRALNQLKIILTNQQMKPQELQAVQNQLNAIKEQELSPAPPSLPPIPPKPVIHQQHQQQQQQPPQPLQPIVNASQIFNDLILSGLVKKEQEPIPGSKPNYTLVFPTIKYVPKTEIPGVDVLADILNPNSNIQRSEYQKLKFGELVQISKAISGDDNSLQKFINTNKPSHSSVQLLYNSKASKCSICGKRFSTDQEGSTKKRLHLDWHFRINKKLTGTGSGATGTGGGVVSNVQSRSWYLDDYDWANFKDEQLLEFATPEVAQTATINSNIPSGVVPYVVVPSADTNMNNKCLICLEQVKASYNDEIGEWCWMGCIKSPNDSKNLRKIVHITCFNDRKRATDTEDGNTRKRGKLA</sequence>
<dbReference type="InterPro" id="IPR045154">
    <property type="entry name" value="PCF11-like"/>
</dbReference>
<dbReference type="GO" id="GO:0006369">
    <property type="term" value="P:termination of RNA polymerase II transcription"/>
    <property type="evidence" value="ECO:0007669"/>
    <property type="project" value="InterPro"/>
</dbReference>
<name>G3AU32_SPAPN</name>
<dbReference type="KEGG" id="spaa:SPAPADRAFT_63257"/>
<feature type="compositionally biased region" description="Low complexity" evidence="1">
    <location>
        <begin position="239"/>
        <end position="250"/>
    </location>
</feature>
<dbReference type="HOGENOM" id="CLU_015606_1_0_1"/>
<dbReference type="Pfam" id="PF04818">
    <property type="entry name" value="CID"/>
    <property type="match status" value="1"/>
</dbReference>
<evidence type="ECO:0000313" key="3">
    <source>
        <dbReference type="EMBL" id="EGW30407.1"/>
    </source>
</evidence>
<dbReference type="EMBL" id="GL996505">
    <property type="protein sequence ID" value="EGW30407.1"/>
    <property type="molecule type" value="Genomic_DNA"/>
</dbReference>
<dbReference type="PANTHER" id="PTHR15921:SF3">
    <property type="entry name" value="PRE-MRNA CLEAVAGE COMPLEX 2 PROTEIN PCF11"/>
    <property type="match status" value="1"/>
</dbReference>
<dbReference type="Pfam" id="PF21936">
    <property type="entry name" value="Pcf11_C"/>
    <property type="match status" value="1"/>
</dbReference>
<dbReference type="RefSeq" id="XP_007377378.1">
    <property type="nucleotide sequence ID" value="XM_007377316.1"/>
</dbReference>
<dbReference type="eggNOG" id="KOG2071">
    <property type="taxonomic scope" value="Eukaryota"/>
</dbReference>
<evidence type="ECO:0000256" key="1">
    <source>
        <dbReference type="SAM" id="MobiDB-lite"/>
    </source>
</evidence>
<dbReference type="PANTHER" id="PTHR15921">
    <property type="entry name" value="PRE-MRNA CLEAVAGE COMPLEX II"/>
    <property type="match status" value="1"/>
</dbReference>
<dbReference type="Pfam" id="PF11526">
    <property type="entry name" value="Pfc11_Clp1_ID"/>
    <property type="match status" value="1"/>
</dbReference>
<keyword evidence="4" id="KW-1185">Reference proteome</keyword>
<dbReference type="GeneID" id="18874661"/>
<dbReference type="GO" id="GO:0000993">
    <property type="term" value="F:RNA polymerase II complex binding"/>
    <property type="evidence" value="ECO:0007669"/>
    <property type="project" value="InterPro"/>
</dbReference>
<dbReference type="GO" id="GO:0003729">
    <property type="term" value="F:mRNA binding"/>
    <property type="evidence" value="ECO:0007669"/>
    <property type="project" value="InterPro"/>
</dbReference>
<dbReference type="Gene3D" id="1.25.40.90">
    <property type="match status" value="1"/>
</dbReference>
<dbReference type="Proteomes" id="UP000000709">
    <property type="component" value="Unassembled WGS sequence"/>
</dbReference>
<organism evidence="4">
    <name type="scientific">Spathaspora passalidarum (strain NRRL Y-27907 / 11-Y1)</name>
    <dbReference type="NCBI Taxonomy" id="619300"/>
    <lineage>
        <taxon>Eukaryota</taxon>
        <taxon>Fungi</taxon>
        <taxon>Dikarya</taxon>
        <taxon>Ascomycota</taxon>
        <taxon>Saccharomycotina</taxon>
        <taxon>Pichiomycetes</taxon>
        <taxon>Debaryomycetaceae</taxon>
        <taxon>Spathaspora</taxon>
    </lineage>
</organism>
<dbReference type="GO" id="GO:0031124">
    <property type="term" value="P:mRNA 3'-end processing"/>
    <property type="evidence" value="ECO:0007669"/>
    <property type="project" value="InterPro"/>
</dbReference>
<reference evidence="3 4" key="1">
    <citation type="journal article" date="2011" name="Proc. Natl. Acad. Sci. U.S.A.">
        <title>Comparative genomics of xylose-fermenting fungi for enhanced biofuel production.</title>
        <authorList>
            <person name="Wohlbach D.J."/>
            <person name="Kuo A."/>
            <person name="Sato T.K."/>
            <person name="Potts K.M."/>
            <person name="Salamov A.A."/>
            <person name="LaButti K.M."/>
            <person name="Sun H."/>
            <person name="Clum A."/>
            <person name="Pangilinan J.L."/>
            <person name="Lindquist E.A."/>
            <person name="Lucas S."/>
            <person name="Lapidus A."/>
            <person name="Jin M."/>
            <person name="Gunawan C."/>
            <person name="Balan V."/>
            <person name="Dale B.E."/>
            <person name="Jeffries T.W."/>
            <person name="Zinkel R."/>
            <person name="Barry K.W."/>
            <person name="Grigoriev I.V."/>
            <person name="Gasch A.P."/>
        </authorList>
    </citation>
    <scope>NUCLEOTIDE SEQUENCE [LARGE SCALE GENOMIC DNA]</scope>
    <source>
        <strain evidence="4">NRRL Y-27907 / 11-Y1</strain>
    </source>
</reference>
<feature type="domain" description="CID" evidence="2">
    <location>
        <begin position="1"/>
        <end position="137"/>
    </location>
</feature>
<gene>
    <name evidence="3" type="ORF">SPAPADRAFT_63257</name>
</gene>
<proteinExistence type="predicted"/>
<feature type="region of interest" description="Disordered" evidence="1">
    <location>
        <begin position="224"/>
        <end position="254"/>
    </location>
</feature>
<dbReference type="SUPFAM" id="SSF48464">
    <property type="entry name" value="ENTH/VHS domain"/>
    <property type="match status" value="1"/>
</dbReference>
<dbReference type="STRING" id="619300.G3AU32"/>
<dbReference type="InParanoid" id="G3AU32"/>
<dbReference type="FunFam" id="1.25.40.90:FF:000016">
    <property type="entry name" value="mRNA cleavage factor complex component Pcf11"/>
    <property type="match status" value="1"/>
</dbReference>
<dbReference type="InterPro" id="IPR006569">
    <property type="entry name" value="CID_dom"/>
</dbReference>
<dbReference type="SMART" id="SM00582">
    <property type="entry name" value="RPR"/>
    <property type="match status" value="1"/>
</dbReference>
<dbReference type="OrthoDB" id="2129491at2759"/>
<dbReference type="InterPro" id="IPR008942">
    <property type="entry name" value="ENTH_VHS"/>
</dbReference>
<evidence type="ECO:0000259" key="2">
    <source>
        <dbReference type="PROSITE" id="PS51391"/>
    </source>
</evidence>
<dbReference type="InterPro" id="IPR021605">
    <property type="entry name" value="Pcf11_Clp1-ID"/>
</dbReference>
<dbReference type="InterPro" id="IPR047415">
    <property type="entry name" value="Pcf11_CID"/>
</dbReference>
<dbReference type="FunCoup" id="G3AU32">
    <property type="interactions" value="519"/>
</dbReference>
<dbReference type="GO" id="GO:0005737">
    <property type="term" value="C:cytoplasm"/>
    <property type="evidence" value="ECO:0007669"/>
    <property type="project" value="TreeGrafter"/>
</dbReference>
<dbReference type="GO" id="GO:0005849">
    <property type="term" value="C:mRNA cleavage factor complex"/>
    <property type="evidence" value="ECO:0007669"/>
    <property type="project" value="InterPro"/>
</dbReference>
<accession>G3AU32</accession>
<dbReference type="OMA" id="ARSDFAN"/>
<feature type="compositionally biased region" description="Pro residues" evidence="1">
    <location>
        <begin position="226"/>
        <end position="238"/>
    </location>
</feature>
<dbReference type="CDD" id="cd16982">
    <property type="entry name" value="CID_Pcf11"/>
    <property type="match status" value="1"/>
</dbReference>